<dbReference type="GeneID" id="91140822"/>
<accession>A0A1G7VCM8</accession>
<dbReference type="STRING" id="551996.SAMN05192573_10413"/>
<dbReference type="AlphaFoldDB" id="A0A1G7VCM8"/>
<keyword evidence="2" id="KW-1185">Reference proteome</keyword>
<protein>
    <submittedName>
        <fullName evidence="1">Uncharacterized protein</fullName>
    </submittedName>
</protein>
<evidence type="ECO:0000313" key="2">
    <source>
        <dbReference type="Proteomes" id="UP000199705"/>
    </source>
</evidence>
<name>A0A1G7VCM8_9SPHI</name>
<dbReference type="PANTHER" id="PTHR43044">
    <property type="match status" value="1"/>
</dbReference>
<gene>
    <name evidence="1" type="ORF">SAMN05192573_10413</name>
</gene>
<reference evidence="2" key="1">
    <citation type="submission" date="2016-10" db="EMBL/GenBank/DDBJ databases">
        <authorList>
            <person name="Varghese N."/>
            <person name="Submissions S."/>
        </authorList>
    </citation>
    <scope>NUCLEOTIDE SEQUENCE [LARGE SCALE GENOMIC DNA]</scope>
    <source>
        <strain evidence="2">Gh-67</strain>
    </source>
</reference>
<evidence type="ECO:0000313" key="1">
    <source>
        <dbReference type="EMBL" id="SDG57308.1"/>
    </source>
</evidence>
<dbReference type="EMBL" id="FNCG01000004">
    <property type="protein sequence ID" value="SDG57308.1"/>
    <property type="molecule type" value="Genomic_DNA"/>
</dbReference>
<dbReference type="OrthoDB" id="140980at2"/>
<organism evidence="1 2">
    <name type="scientific">Mucilaginibacter gossypii</name>
    <dbReference type="NCBI Taxonomy" id="551996"/>
    <lineage>
        <taxon>Bacteria</taxon>
        <taxon>Pseudomonadati</taxon>
        <taxon>Bacteroidota</taxon>
        <taxon>Sphingobacteriia</taxon>
        <taxon>Sphingobacteriales</taxon>
        <taxon>Sphingobacteriaceae</taxon>
        <taxon>Mucilaginibacter</taxon>
    </lineage>
</organism>
<dbReference type="PANTHER" id="PTHR43044:SF1">
    <property type="entry name" value="QUINOL:CYTOCHROME C OXIDOREDUCTASE QUINONE-BINDING SUBUNIT 2"/>
    <property type="match status" value="1"/>
</dbReference>
<proteinExistence type="predicted"/>
<sequence length="422" mass="48231">MKTHNNFDGQYEFVGKAKTWSLICIVIGLVAILGGFALGYAERTFANLLLMTYYFAAVCMCGIFFCAVQYAAQAGWSASMIRIPQAFGKVLPIAAITLIVVVIAGFSLTHTVTNEEGKQVVAPYLYKIWAAAGVTDPHNENYNAIIAGKAGYMNKVGFIIRLICFLGSYCIFGRLLAKYSEAEDDLGGMFYYKKSFNMSCLFLVIFGFTTPIYAFDTIMSLEAEWFSTMFGWYNFAAMWVSGLSVITLTLIRLKRIGYFEWVSEDHMHSLTKFIFGFSIFWTYVWFAQFLLIYYANMPEETVYFFKRWEPEFKPWFWINIVVNFLTPLLVLMSRDSKRIYRTVEIMCIILIVGHWLDYFMMIMPGTVGPTSSWLTEIGPIEIGVFLGFGGLFTFTAMTALTKFKSLVPKKHPFLQESLHHHI</sequence>
<dbReference type="Proteomes" id="UP000199705">
    <property type="component" value="Unassembled WGS sequence"/>
</dbReference>
<dbReference type="RefSeq" id="WP_090530151.1">
    <property type="nucleotide sequence ID" value="NZ_CP071878.2"/>
</dbReference>